<evidence type="ECO:0000313" key="3">
    <source>
        <dbReference type="EMBL" id="RLN73782.1"/>
    </source>
</evidence>
<sequence length="150" mass="16781">MDRYFWEEVGSGGGQLDTFKTMAEEKNMTVRDVVLEMVPDQQCSYARMDVELKEILTDGLVIWLGNGGGGFTHQGPCEIYLGDMMVLHDDNKYCKDEYPGGADNLGVMLEIPVDYRRVMTTVRWLSTDWPSKTSNGKLTNGISRSRGGKG</sequence>
<dbReference type="EMBL" id="MAYM02001319">
    <property type="protein sequence ID" value="RLN20821.1"/>
    <property type="molecule type" value="Genomic_DNA"/>
</dbReference>
<dbReference type="AlphaFoldDB" id="A0A3R7H4Z6"/>
<dbReference type="EMBL" id="MBDN02000667">
    <property type="protein sequence ID" value="RLN73782.1"/>
    <property type="molecule type" value="Genomic_DNA"/>
</dbReference>
<reference evidence="1" key="3">
    <citation type="submission" date="2020-06" db="EMBL/GenBank/DDBJ databases">
        <authorList>
            <person name="Studholme D.J."/>
        </authorList>
    </citation>
    <scope>NUCLEOTIDE SEQUENCE</scope>
    <source>
        <strain evidence="1">NZFS 3630</strain>
    </source>
</reference>
<keyword evidence="4" id="KW-1185">Reference proteome</keyword>
<evidence type="ECO:0000313" key="4">
    <source>
        <dbReference type="Proteomes" id="UP000285624"/>
    </source>
</evidence>
<dbReference type="Proteomes" id="UP000285883">
    <property type="component" value="Unassembled WGS sequence"/>
</dbReference>
<reference evidence="1" key="1">
    <citation type="journal article" date="2015" name="Genom Data">
        <title>Genome sequences of six Phytophthora species associated with forests in New Zealand.</title>
        <authorList>
            <person name="Studholme D.J."/>
            <person name="McDougal R.L."/>
            <person name="Sambles C."/>
            <person name="Hansen E."/>
            <person name="Hardy G."/>
            <person name="Grant M."/>
            <person name="Ganley R.J."/>
            <person name="Williams N.M."/>
        </authorList>
    </citation>
    <scope>NUCLEOTIDE SEQUENCE</scope>
    <source>
        <strain evidence="1">NZFS 3630</strain>
    </source>
</reference>
<dbReference type="Proteomes" id="UP000792063">
    <property type="component" value="Unassembled WGS sequence"/>
</dbReference>
<dbReference type="EMBL" id="JPWU03000674">
    <property type="protein sequence ID" value="KAG2508749.1"/>
    <property type="molecule type" value="Genomic_DNA"/>
</dbReference>
<evidence type="ECO:0000313" key="5">
    <source>
        <dbReference type="Proteomes" id="UP000285883"/>
    </source>
</evidence>
<gene>
    <name evidence="2" type="ORF">BBI17_009239</name>
    <name evidence="3" type="ORF">BBO99_00009234</name>
    <name evidence="1" type="ORF">JM18_009106</name>
</gene>
<organism evidence="2 5">
    <name type="scientific">Phytophthora kernoviae</name>
    <dbReference type="NCBI Taxonomy" id="325452"/>
    <lineage>
        <taxon>Eukaryota</taxon>
        <taxon>Sar</taxon>
        <taxon>Stramenopiles</taxon>
        <taxon>Oomycota</taxon>
        <taxon>Peronosporomycetes</taxon>
        <taxon>Peronosporales</taxon>
        <taxon>Peronosporaceae</taxon>
        <taxon>Phytophthora</taxon>
    </lineage>
</organism>
<accession>A0A3R7H4Z6</accession>
<evidence type="ECO:0000313" key="1">
    <source>
        <dbReference type="EMBL" id="KAG2508749.1"/>
    </source>
</evidence>
<comment type="caution">
    <text evidence="2">The sequence shown here is derived from an EMBL/GenBank/DDBJ whole genome shotgun (WGS) entry which is preliminary data.</text>
</comment>
<evidence type="ECO:0000313" key="2">
    <source>
        <dbReference type="EMBL" id="RLN20821.1"/>
    </source>
</evidence>
<proteinExistence type="predicted"/>
<name>A0A3R7H4Z6_9STRA</name>
<dbReference type="STRING" id="325452.A0A3R7H4Z6"/>
<dbReference type="Proteomes" id="UP000285624">
    <property type="component" value="Unassembled WGS sequence"/>
</dbReference>
<protein>
    <submittedName>
        <fullName evidence="2">Uncharacterized protein</fullName>
    </submittedName>
</protein>
<reference evidence="4 5" key="2">
    <citation type="submission" date="2018-07" db="EMBL/GenBank/DDBJ databases">
        <title>Genome sequencing of oomycete isolates from Chile give support for New Zealand origin for Phytophthora kernoviae and make available the first Nothophytophthora sp. genome.</title>
        <authorList>
            <person name="Studholme D.J."/>
            <person name="Sanfuentes E."/>
            <person name="Panda P."/>
            <person name="Hill R."/>
            <person name="Sambles C."/>
            <person name="Grant M."/>
            <person name="Williams N.M."/>
            <person name="Mcdougal R.L."/>
        </authorList>
    </citation>
    <scope>NUCLEOTIDE SEQUENCE [LARGE SCALE GENOMIC DNA]</scope>
    <source>
        <strain evidence="2">Chile2</strain>
        <strain evidence="3">Chile4</strain>
    </source>
</reference>